<protein>
    <submittedName>
        <fullName evidence="2">Uncharacterized protein</fullName>
    </submittedName>
</protein>
<name>S8BVV5_DACHA</name>
<dbReference type="Proteomes" id="UP000015100">
    <property type="component" value="Unassembled WGS sequence"/>
</dbReference>
<keyword evidence="3" id="KW-1185">Reference proteome</keyword>
<dbReference type="HOGENOM" id="CLU_1283214_0_0_1"/>
<feature type="compositionally biased region" description="Polar residues" evidence="1">
    <location>
        <begin position="1"/>
        <end position="17"/>
    </location>
</feature>
<evidence type="ECO:0000313" key="3">
    <source>
        <dbReference type="Proteomes" id="UP000015100"/>
    </source>
</evidence>
<dbReference type="EMBL" id="AQGS01000071">
    <property type="protein sequence ID" value="EPS43628.1"/>
    <property type="molecule type" value="Genomic_DNA"/>
</dbReference>
<dbReference type="AlphaFoldDB" id="S8BVV5"/>
<accession>S8BVV5</accession>
<proteinExistence type="predicted"/>
<feature type="region of interest" description="Disordered" evidence="1">
    <location>
        <begin position="1"/>
        <end position="20"/>
    </location>
</feature>
<organism evidence="2 3">
    <name type="scientific">Dactylellina haptotyla (strain CBS 200.50)</name>
    <name type="common">Nematode-trapping fungus</name>
    <name type="synonym">Monacrosporium haptotylum</name>
    <dbReference type="NCBI Taxonomy" id="1284197"/>
    <lineage>
        <taxon>Eukaryota</taxon>
        <taxon>Fungi</taxon>
        <taxon>Dikarya</taxon>
        <taxon>Ascomycota</taxon>
        <taxon>Pezizomycotina</taxon>
        <taxon>Orbiliomycetes</taxon>
        <taxon>Orbiliales</taxon>
        <taxon>Orbiliaceae</taxon>
        <taxon>Dactylellina</taxon>
    </lineage>
</organism>
<reference evidence="2 3" key="1">
    <citation type="journal article" date="2013" name="PLoS Genet.">
        <title>Genomic mechanisms accounting for the adaptation to parasitism in nematode-trapping fungi.</title>
        <authorList>
            <person name="Meerupati T."/>
            <person name="Andersson K.M."/>
            <person name="Friman E."/>
            <person name="Kumar D."/>
            <person name="Tunlid A."/>
            <person name="Ahren D."/>
        </authorList>
    </citation>
    <scope>NUCLEOTIDE SEQUENCE [LARGE SCALE GENOMIC DNA]</scope>
    <source>
        <strain evidence="2 3">CBS 200.50</strain>
    </source>
</reference>
<sequence length="184" mass="20378">MANVIYNQEIPSDSSWPTDDPLTYVESLLQNDANTELGMLQSDPMDTILSFDNPDWLTTALAEISTSEPPGSSPTFNHIVEIEEVEANNQFESPNTGGGDNKPSHNFRPNLLETDTTPLAEASQPLVIPRQPAVMQPITSQPGRKRKNATPSGIMVFSLPGRQSKRRKMTEQERQSRAQKLMKG</sequence>
<gene>
    <name evidence="2" type="ORF">H072_2433</name>
</gene>
<evidence type="ECO:0000256" key="1">
    <source>
        <dbReference type="SAM" id="MobiDB-lite"/>
    </source>
</evidence>
<comment type="caution">
    <text evidence="2">The sequence shown here is derived from an EMBL/GenBank/DDBJ whole genome shotgun (WGS) entry which is preliminary data.</text>
</comment>
<evidence type="ECO:0000313" key="2">
    <source>
        <dbReference type="EMBL" id="EPS43628.1"/>
    </source>
</evidence>
<reference evidence="3" key="2">
    <citation type="submission" date="2013-04" db="EMBL/GenBank/DDBJ databases">
        <title>Genomic mechanisms accounting for the adaptation to parasitism in nematode-trapping fungi.</title>
        <authorList>
            <person name="Ahren D.G."/>
        </authorList>
    </citation>
    <scope>NUCLEOTIDE SEQUENCE [LARGE SCALE GENOMIC DNA]</scope>
    <source>
        <strain evidence="3">CBS 200.50</strain>
    </source>
</reference>
<feature type="region of interest" description="Disordered" evidence="1">
    <location>
        <begin position="86"/>
        <end position="184"/>
    </location>
</feature>